<dbReference type="Gene3D" id="2.40.100.10">
    <property type="entry name" value="Cyclophilin-like"/>
    <property type="match status" value="1"/>
</dbReference>
<dbReference type="InterPro" id="IPR029000">
    <property type="entry name" value="Cyclophilin-like_dom_sf"/>
</dbReference>
<feature type="domain" description="Carboxyltransferase" evidence="4">
    <location>
        <begin position="10"/>
        <end position="210"/>
    </location>
</feature>
<dbReference type="SMART" id="SM00796">
    <property type="entry name" value="AHS1"/>
    <property type="match status" value="1"/>
</dbReference>
<dbReference type="InterPro" id="IPR010016">
    <property type="entry name" value="PxpB"/>
</dbReference>
<dbReference type="PANTHER" id="PTHR34698:SF2">
    <property type="entry name" value="5-OXOPROLINASE SUBUNIT B"/>
    <property type="match status" value="1"/>
</dbReference>
<dbReference type="SUPFAM" id="SSF50891">
    <property type="entry name" value="Cyclophilin-like"/>
    <property type="match status" value="1"/>
</dbReference>
<reference evidence="5 6" key="1">
    <citation type="journal article" date="2021" name="Genome Biol. Evol.">
        <title>The evolution of interdependence in a four-way mealybug symbiosis.</title>
        <authorList>
            <person name="Garber A.I."/>
            <person name="Kupper M."/>
            <person name="Laetsch D.R."/>
            <person name="Weldon S.R."/>
            <person name="Ladinsky M.S."/>
            <person name="Bjorkman P.J."/>
            <person name="McCutcheon J.P."/>
        </authorList>
    </citation>
    <scope>NUCLEOTIDE SEQUENCE [LARGE SCALE GENOMIC DNA]</scope>
    <source>
        <strain evidence="5">SOD</strain>
    </source>
</reference>
<dbReference type="SUPFAM" id="SSF160467">
    <property type="entry name" value="PH0987 N-terminal domain-like"/>
    <property type="match status" value="1"/>
</dbReference>
<dbReference type="EC" id="3.5.2.9" evidence="5"/>
<evidence type="ECO:0000256" key="3">
    <source>
        <dbReference type="ARBA" id="ARBA00022840"/>
    </source>
</evidence>
<dbReference type="Pfam" id="PF02682">
    <property type="entry name" value="CT_C_D"/>
    <property type="match status" value="1"/>
</dbReference>
<evidence type="ECO:0000313" key="5">
    <source>
        <dbReference type="EMBL" id="MBT9433023.1"/>
    </source>
</evidence>
<dbReference type="RefSeq" id="WP_215670518.1">
    <property type="nucleotide sequence ID" value="NZ_JAFJYC010000002.1"/>
</dbReference>
<evidence type="ECO:0000256" key="1">
    <source>
        <dbReference type="ARBA" id="ARBA00022741"/>
    </source>
</evidence>
<protein>
    <submittedName>
        <fullName evidence="5">5-oxoprolinase subunit PxpB</fullName>
        <ecNumber evidence="5">3.5.2.9</ecNumber>
    </submittedName>
</protein>
<keyword evidence="5" id="KW-0413">Isomerase</keyword>
<keyword evidence="3" id="KW-0067">ATP-binding</keyword>
<accession>A0ABS5YDK4</accession>
<dbReference type="Proteomes" id="UP000811282">
    <property type="component" value="Unassembled WGS sequence"/>
</dbReference>
<keyword evidence="2 5" id="KW-0378">Hydrolase</keyword>
<dbReference type="EMBL" id="JAFJYC010000002">
    <property type="protein sequence ID" value="MBT9433023.1"/>
    <property type="molecule type" value="Genomic_DNA"/>
</dbReference>
<proteinExistence type="predicted"/>
<gene>
    <name evidence="5" type="primary">pxpB</name>
    <name evidence="5" type="ORF">JZM24_14395</name>
</gene>
<dbReference type="GO" id="GO:0016853">
    <property type="term" value="F:isomerase activity"/>
    <property type="evidence" value="ECO:0007669"/>
    <property type="project" value="UniProtKB-KW"/>
</dbReference>
<evidence type="ECO:0000313" key="6">
    <source>
        <dbReference type="Proteomes" id="UP000811282"/>
    </source>
</evidence>
<dbReference type="InterPro" id="IPR003833">
    <property type="entry name" value="CT_C_D"/>
</dbReference>
<organism evidence="5 6">
    <name type="scientific">Candidatus Sodalis endolongispinus</name>
    <dbReference type="NCBI Taxonomy" id="2812662"/>
    <lineage>
        <taxon>Bacteria</taxon>
        <taxon>Pseudomonadati</taxon>
        <taxon>Pseudomonadota</taxon>
        <taxon>Gammaproteobacteria</taxon>
        <taxon>Enterobacterales</taxon>
        <taxon>Bruguierivoracaceae</taxon>
        <taxon>Sodalis</taxon>
    </lineage>
</organism>
<dbReference type="PANTHER" id="PTHR34698">
    <property type="entry name" value="5-OXOPROLINASE SUBUNIT B"/>
    <property type="match status" value="1"/>
</dbReference>
<evidence type="ECO:0000259" key="4">
    <source>
        <dbReference type="SMART" id="SM00796"/>
    </source>
</evidence>
<keyword evidence="6" id="KW-1185">Reference proteome</keyword>
<sequence>MQQSSTSPSWRILPIADQAVCVDFGEVIDEQINQRVTALAARVKDAALTGVVSLIPTYRALTVGYDSTQIRQALLVAQLKALLTQPDAPGQRAKCWTIPVSYGGDHGVDLAALAALHHLTPQQVISLHCAATYRVYMIGFMPGFAYLGGLDHRLHTPRRESPRLKTPAGSISIGGMQTAVGSVEAPSGWHLIGRTPVHSFVPDRETPFLFSAGDHVCFTPVAAADFTRLQAQPDYLPDWTWQ</sequence>
<dbReference type="Gene3D" id="3.30.1360.40">
    <property type="match status" value="1"/>
</dbReference>
<dbReference type="GO" id="GO:0017168">
    <property type="term" value="F:5-oxoprolinase (ATP-hydrolyzing) activity"/>
    <property type="evidence" value="ECO:0007669"/>
    <property type="project" value="UniProtKB-EC"/>
</dbReference>
<dbReference type="NCBIfam" id="TIGR00370">
    <property type="entry name" value="5-oxoprolinase subunit PxpB"/>
    <property type="match status" value="1"/>
</dbReference>
<evidence type="ECO:0000256" key="2">
    <source>
        <dbReference type="ARBA" id="ARBA00022801"/>
    </source>
</evidence>
<name>A0ABS5YDK4_9GAMM</name>
<comment type="caution">
    <text evidence="5">The sequence shown here is derived from an EMBL/GenBank/DDBJ whole genome shotgun (WGS) entry which is preliminary data.</text>
</comment>
<keyword evidence="1" id="KW-0547">Nucleotide-binding</keyword>